<dbReference type="InterPro" id="IPR027417">
    <property type="entry name" value="P-loop_NTPase"/>
</dbReference>
<evidence type="ECO:0000256" key="1">
    <source>
        <dbReference type="ARBA" id="ARBA00010322"/>
    </source>
</evidence>
<keyword evidence="2" id="KW-0547">Nucleotide-binding</keyword>
<dbReference type="InterPro" id="IPR005654">
    <property type="entry name" value="ATPase_AFG1-like"/>
</dbReference>
<name>A0A1E7FCQ0_9STRA</name>
<dbReference type="Gene3D" id="3.40.50.300">
    <property type="entry name" value="P-loop containing nucleotide triphosphate hydrolases"/>
    <property type="match status" value="1"/>
</dbReference>
<feature type="non-terminal residue" evidence="5">
    <location>
        <position position="1"/>
    </location>
</feature>
<feature type="compositionally biased region" description="Low complexity" evidence="4">
    <location>
        <begin position="31"/>
        <end position="49"/>
    </location>
</feature>
<evidence type="ECO:0000313" key="5">
    <source>
        <dbReference type="EMBL" id="OEU15914.1"/>
    </source>
</evidence>
<feature type="region of interest" description="Disordered" evidence="4">
    <location>
        <begin position="31"/>
        <end position="51"/>
    </location>
</feature>
<dbReference type="AlphaFoldDB" id="A0A1E7FCQ0"/>
<dbReference type="Pfam" id="PF03969">
    <property type="entry name" value="AFG1_ATPase"/>
    <property type="match status" value="1"/>
</dbReference>
<dbReference type="GO" id="GO:0005739">
    <property type="term" value="C:mitochondrion"/>
    <property type="evidence" value="ECO:0007669"/>
    <property type="project" value="TreeGrafter"/>
</dbReference>
<evidence type="ECO:0000256" key="2">
    <source>
        <dbReference type="ARBA" id="ARBA00022741"/>
    </source>
</evidence>
<feature type="non-terminal residue" evidence="5">
    <location>
        <position position="342"/>
    </location>
</feature>
<dbReference type="InParanoid" id="A0A1E7FCQ0"/>
<dbReference type="OrthoDB" id="548867at2759"/>
<gene>
    <name evidence="5" type="ORF">FRACYDRAFT_159607</name>
</gene>
<dbReference type="KEGG" id="fcy:FRACYDRAFT_159607"/>
<keyword evidence="3" id="KW-0067">ATP-binding</keyword>
<sequence length="342" mass="39407">IKGAYTYGGVGCGKTFLMELFFHALDDTTTTTTNNNDNDPNSSSSSSSNHNYHNDKQIVHYHKFMLNVHQFMHTSRKERKEAGIEDGNLIDPVVDHILSSGKLLCLDEFQVTDVADAMILKELFTQLWKKGCVLVTTSNRPPSDLYKNGLQRDRFLPFIDLMEERCEIVSLMANETDYRMKKKTRAKQAYFCGKDQKKVVQNLFYERTRGRPSNPTTLTTQGRKVKIPMACKPKSVCMFSFEDLCQKALGAADYLVIGQQFSTVIVYGIPKMTVNEINWLRRFITFVDSMYEWKVRILLQTNADSVEEIFQVEDKESFQQDEVFAFDRTRSRLGEMSSTKYL</sequence>
<dbReference type="EMBL" id="KV784359">
    <property type="protein sequence ID" value="OEU15914.1"/>
    <property type="molecule type" value="Genomic_DNA"/>
</dbReference>
<dbReference type="SUPFAM" id="SSF52540">
    <property type="entry name" value="P-loop containing nucleoside triphosphate hydrolases"/>
    <property type="match status" value="1"/>
</dbReference>
<reference evidence="5 6" key="1">
    <citation type="submission" date="2016-09" db="EMBL/GenBank/DDBJ databases">
        <title>Extensive genetic diversity and differential bi-allelic expression allows diatom success in the polar Southern Ocean.</title>
        <authorList>
            <consortium name="DOE Joint Genome Institute"/>
            <person name="Mock T."/>
            <person name="Otillar R.P."/>
            <person name="Strauss J."/>
            <person name="Dupont C."/>
            <person name="Frickenhaus S."/>
            <person name="Maumus F."/>
            <person name="Mcmullan M."/>
            <person name="Sanges R."/>
            <person name="Schmutz J."/>
            <person name="Toseland A."/>
            <person name="Valas R."/>
            <person name="Veluchamy A."/>
            <person name="Ward B.J."/>
            <person name="Allen A."/>
            <person name="Barry K."/>
            <person name="Falciatore A."/>
            <person name="Ferrante M."/>
            <person name="Fortunato A.E."/>
            <person name="Gloeckner G."/>
            <person name="Gruber A."/>
            <person name="Hipkin R."/>
            <person name="Janech M."/>
            <person name="Kroth P."/>
            <person name="Leese F."/>
            <person name="Lindquist E."/>
            <person name="Lyon B.R."/>
            <person name="Martin J."/>
            <person name="Mayer C."/>
            <person name="Parker M."/>
            <person name="Quesneville H."/>
            <person name="Raymond J."/>
            <person name="Uhlig C."/>
            <person name="Valentin K.U."/>
            <person name="Worden A.Z."/>
            <person name="Armbrust E.V."/>
            <person name="Bowler C."/>
            <person name="Green B."/>
            <person name="Moulton V."/>
            <person name="Van Oosterhout C."/>
            <person name="Grigoriev I."/>
        </authorList>
    </citation>
    <scope>NUCLEOTIDE SEQUENCE [LARGE SCALE GENOMIC DNA]</scope>
    <source>
        <strain evidence="5 6">CCMP1102</strain>
    </source>
</reference>
<accession>A0A1E7FCQ0</accession>
<proteinExistence type="inferred from homology"/>
<dbReference type="NCBIfam" id="NF040713">
    <property type="entry name" value="ZapE"/>
    <property type="match status" value="1"/>
</dbReference>
<comment type="similarity">
    <text evidence="1">Belongs to the AFG1 ATPase family.</text>
</comment>
<evidence type="ECO:0000313" key="6">
    <source>
        <dbReference type="Proteomes" id="UP000095751"/>
    </source>
</evidence>
<dbReference type="Proteomes" id="UP000095751">
    <property type="component" value="Unassembled WGS sequence"/>
</dbReference>
<keyword evidence="6" id="KW-1185">Reference proteome</keyword>
<evidence type="ECO:0000256" key="4">
    <source>
        <dbReference type="SAM" id="MobiDB-lite"/>
    </source>
</evidence>
<organism evidence="5 6">
    <name type="scientific">Fragilariopsis cylindrus CCMP1102</name>
    <dbReference type="NCBI Taxonomy" id="635003"/>
    <lineage>
        <taxon>Eukaryota</taxon>
        <taxon>Sar</taxon>
        <taxon>Stramenopiles</taxon>
        <taxon>Ochrophyta</taxon>
        <taxon>Bacillariophyta</taxon>
        <taxon>Bacillariophyceae</taxon>
        <taxon>Bacillariophycidae</taxon>
        <taxon>Bacillariales</taxon>
        <taxon>Bacillariaceae</taxon>
        <taxon>Fragilariopsis</taxon>
    </lineage>
</organism>
<dbReference type="PANTHER" id="PTHR12169">
    <property type="entry name" value="ATPASE N2B"/>
    <property type="match status" value="1"/>
</dbReference>
<evidence type="ECO:0000256" key="3">
    <source>
        <dbReference type="ARBA" id="ARBA00022840"/>
    </source>
</evidence>
<dbReference type="GO" id="GO:0016887">
    <property type="term" value="F:ATP hydrolysis activity"/>
    <property type="evidence" value="ECO:0007669"/>
    <property type="project" value="InterPro"/>
</dbReference>
<dbReference type="PANTHER" id="PTHR12169:SF6">
    <property type="entry name" value="AFG1-LIKE ATPASE"/>
    <property type="match status" value="1"/>
</dbReference>
<protein>
    <submittedName>
        <fullName evidence="5">AFG1-family ATPase</fullName>
    </submittedName>
</protein>
<dbReference type="GO" id="GO:0005524">
    <property type="term" value="F:ATP binding"/>
    <property type="evidence" value="ECO:0007669"/>
    <property type="project" value="UniProtKB-KW"/>
</dbReference>